<keyword evidence="3 5" id="KW-1133">Transmembrane helix</keyword>
<dbReference type="PANTHER" id="PTHR37422">
    <property type="entry name" value="TEICHURONIC ACID BIOSYNTHESIS PROTEIN TUAE"/>
    <property type="match status" value="1"/>
</dbReference>
<dbReference type="InterPro" id="IPR051533">
    <property type="entry name" value="WaaL-like"/>
</dbReference>
<evidence type="ECO:0000256" key="1">
    <source>
        <dbReference type="ARBA" id="ARBA00004141"/>
    </source>
</evidence>
<proteinExistence type="predicted"/>
<dbReference type="InterPro" id="IPR007016">
    <property type="entry name" value="O-antigen_ligase-rel_domated"/>
</dbReference>
<evidence type="ECO:0000259" key="6">
    <source>
        <dbReference type="Pfam" id="PF04932"/>
    </source>
</evidence>
<dbReference type="AlphaFoldDB" id="A0A387BBU5"/>
<gene>
    <name evidence="7" type="ORF">D7I47_08880</name>
</gene>
<keyword evidence="2 5" id="KW-0812">Transmembrane</keyword>
<feature type="transmembrane region" description="Helical" evidence="5">
    <location>
        <begin position="47"/>
        <end position="67"/>
    </location>
</feature>
<accession>A0A387BBU5</accession>
<name>A0A387BBU5_9MICO</name>
<keyword evidence="7" id="KW-0436">Ligase</keyword>
<feature type="transmembrane region" description="Helical" evidence="5">
    <location>
        <begin position="208"/>
        <end position="241"/>
    </location>
</feature>
<evidence type="ECO:0000256" key="5">
    <source>
        <dbReference type="SAM" id="Phobius"/>
    </source>
</evidence>
<dbReference type="GO" id="GO:0016020">
    <property type="term" value="C:membrane"/>
    <property type="evidence" value="ECO:0007669"/>
    <property type="project" value="UniProtKB-SubCell"/>
</dbReference>
<sequence length="436" mass="46996">MNARPERREVAAAFLGLLRSPRFSAVLATTGVAIAALSYPLIRLTGWAGYLAALIGLVALMIVVLVARRRELDGEVPPISLLVFLGWASVSLIWSEYQWVTLGGIGHLAVYAFVGFFIASTRDTIQIVRTWGDVLRVVLGASLAIEVFSGILIDTPIPFLGVGARIAELGPISGVLQTRNQLGLLALVGAVSFATELRTRSVRPLTGVLSLVGAALCIALTQSPIILGTAVVVAVAAAVLYGIRRVRPERRQAMQFVILGAAVVVIVLAWVFRSALVTFFNAQGALDYRLHLWQKIVALLPGNTVEGWGWTGRWHPDIPPFITLTASGTRPAASALNAYLDVLFQLGIIGLVVFVGMLGLAFTRSWLLAGRRRSVIYAWPALVLVVLLLVSLAESSILVEFGWLTFVVCCVTASRELSWRSALRVPPAAPYDERVS</sequence>
<feature type="transmembrane region" description="Helical" evidence="5">
    <location>
        <begin position="101"/>
        <end position="121"/>
    </location>
</feature>
<dbReference type="RefSeq" id="WP_120762706.1">
    <property type="nucleotide sequence ID" value="NZ_CP032630.1"/>
</dbReference>
<organism evidence="7 8">
    <name type="scientific">Protaetiibacter intestinalis</name>
    <dbReference type="NCBI Taxonomy" id="2419774"/>
    <lineage>
        <taxon>Bacteria</taxon>
        <taxon>Bacillati</taxon>
        <taxon>Actinomycetota</taxon>
        <taxon>Actinomycetes</taxon>
        <taxon>Micrococcales</taxon>
        <taxon>Microbacteriaceae</taxon>
        <taxon>Protaetiibacter</taxon>
    </lineage>
</organism>
<keyword evidence="8" id="KW-1185">Reference proteome</keyword>
<dbReference type="Proteomes" id="UP000278886">
    <property type="component" value="Chromosome"/>
</dbReference>
<feature type="transmembrane region" description="Helical" evidence="5">
    <location>
        <begin position="374"/>
        <end position="391"/>
    </location>
</feature>
<feature type="transmembrane region" description="Helical" evidence="5">
    <location>
        <begin position="342"/>
        <end position="362"/>
    </location>
</feature>
<feature type="transmembrane region" description="Helical" evidence="5">
    <location>
        <begin position="79"/>
        <end position="95"/>
    </location>
</feature>
<keyword evidence="4 5" id="KW-0472">Membrane</keyword>
<evidence type="ECO:0000256" key="4">
    <source>
        <dbReference type="ARBA" id="ARBA00023136"/>
    </source>
</evidence>
<dbReference type="GO" id="GO:0016874">
    <property type="term" value="F:ligase activity"/>
    <property type="evidence" value="ECO:0007669"/>
    <property type="project" value="UniProtKB-KW"/>
</dbReference>
<dbReference type="EMBL" id="CP032630">
    <property type="protein sequence ID" value="AYF98359.1"/>
    <property type="molecule type" value="Genomic_DNA"/>
</dbReference>
<reference evidence="8" key="1">
    <citation type="submission" date="2018-09" db="EMBL/GenBank/DDBJ databases">
        <title>Genome sequencing of strain 2DFWR-13.</title>
        <authorList>
            <person name="Heo J."/>
            <person name="Kim S.-J."/>
            <person name="Kwon S.-W."/>
        </authorList>
    </citation>
    <scope>NUCLEOTIDE SEQUENCE [LARGE SCALE GENOMIC DNA]</scope>
    <source>
        <strain evidence="8">2DFWR-13</strain>
    </source>
</reference>
<evidence type="ECO:0000256" key="3">
    <source>
        <dbReference type="ARBA" id="ARBA00022989"/>
    </source>
</evidence>
<feature type="transmembrane region" description="Helical" evidence="5">
    <location>
        <begin position="133"/>
        <end position="153"/>
    </location>
</feature>
<evidence type="ECO:0000256" key="2">
    <source>
        <dbReference type="ARBA" id="ARBA00022692"/>
    </source>
</evidence>
<feature type="transmembrane region" description="Helical" evidence="5">
    <location>
        <begin position="253"/>
        <end position="272"/>
    </location>
</feature>
<evidence type="ECO:0000313" key="8">
    <source>
        <dbReference type="Proteomes" id="UP000278886"/>
    </source>
</evidence>
<dbReference type="OrthoDB" id="5123754at2"/>
<protein>
    <submittedName>
        <fullName evidence="7">O-antigen ligase family protein</fullName>
    </submittedName>
</protein>
<dbReference type="KEGG" id="lyd:D7I47_08880"/>
<dbReference type="PANTHER" id="PTHR37422:SF17">
    <property type="entry name" value="O-ANTIGEN LIGASE"/>
    <property type="match status" value="1"/>
</dbReference>
<feature type="domain" description="O-antigen ligase-related" evidence="6">
    <location>
        <begin position="210"/>
        <end position="355"/>
    </location>
</feature>
<evidence type="ECO:0000313" key="7">
    <source>
        <dbReference type="EMBL" id="AYF98359.1"/>
    </source>
</evidence>
<comment type="subcellular location">
    <subcellularLocation>
        <location evidence="1">Membrane</location>
        <topology evidence="1">Multi-pass membrane protein</topology>
    </subcellularLocation>
</comment>
<dbReference type="Pfam" id="PF04932">
    <property type="entry name" value="Wzy_C"/>
    <property type="match status" value="1"/>
</dbReference>
<feature type="transmembrane region" description="Helical" evidence="5">
    <location>
        <begin position="21"/>
        <end position="41"/>
    </location>
</feature>